<dbReference type="Gene3D" id="2.70.150.10">
    <property type="entry name" value="Calcium-transporting ATPase, cytoplasmic transduction domain A"/>
    <property type="match status" value="1"/>
</dbReference>
<dbReference type="SMART" id="SM00831">
    <property type="entry name" value="Cation_ATPase_N"/>
    <property type="match status" value="1"/>
</dbReference>
<dbReference type="Pfam" id="PF00690">
    <property type="entry name" value="Cation_ATPase_N"/>
    <property type="match status" value="1"/>
</dbReference>
<reference evidence="7" key="1">
    <citation type="submission" date="2016-06" db="UniProtKB">
        <authorList>
            <consortium name="WormBaseParasite"/>
        </authorList>
    </citation>
    <scope>IDENTIFICATION</scope>
</reference>
<comment type="subcellular location">
    <subcellularLocation>
        <location evidence="1">Cell membrane</location>
        <topology evidence="1">Multi-pass membrane protein</topology>
    </subcellularLocation>
</comment>
<organism evidence="7">
    <name type="scientific">Onchocerca ochengi</name>
    <name type="common">Filarial nematode worm</name>
    <dbReference type="NCBI Taxonomy" id="42157"/>
    <lineage>
        <taxon>Eukaryota</taxon>
        <taxon>Metazoa</taxon>
        <taxon>Ecdysozoa</taxon>
        <taxon>Nematoda</taxon>
        <taxon>Chromadorea</taxon>
        <taxon>Rhabditida</taxon>
        <taxon>Spirurina</taxon>
        <taxon>Spiruromorpha</taxon>
        <taxon>Filarioidea</taxon>
        <taxon>Onchocercidae</taxon>
        <taxon>Onchocerca</taxon>
    </lineage>
</organism>
<dbReference type="GO" id="GO:0006883">
    <property type="term" value="P:intracellular sodium ion homeostasis"/>
    <property type="evidence" value="ECO:0007669"/>
    <property type="project" value="TreeGrafter"/>
</dbReference>
<dbReference type="InterPro" id="IPR050510">
    <property type="entry name" value="Cation_transp_ATPase_P-type"/>
</dbReference>
<reference evidence="5 6" key="2">
    <citation type="submission" date="2018-08" db="EMBL/GenBank/DDBJ databases">
        <authorList>
            <person name="Laetsch R D."/>
            <person name="Stevens L."/>
            <person name="Kumar S."/>
            <person name="Blaxter L. M."/>
        </authorList>
    </citation>
    <scope>NUCLEOTIDE SEQUENCE [LARGE SCALE GENOMIC DNA]</scope>
</reference>
<feature type="transmembrane region" description="Helical" evidence="3">
    <location>
        <begin position="120"/>
        <end position="141"/>
    </location>
</feature>
<feature type="domain" description="Cation-transporting P-type ATPase N-terminal" evidence="4">
    <location>
        <begin position="31"/>
        <end position="113"/>
    </location>
</feature>
<dbReference type="GO" id="GO:1902600">
    <property type="term" value="P:proton transmembrane transport"/>
    <property type="evidence" value="ECO:0007669"/>
    <property type="project" value="TreeGrafter"/>
</dbReference>
<dbReference type="InterPro" id="IPR004014">
    <property type="entry name" value="ATPase_P-typ_cation-transptr_N"/>
</dbReference>
<dbReference type="GO" id="GO:0036376">
    <property type="term" value="P:sodium ion export across plasma membrane"/>
    <property type="evidence" value="ECO:0007669"/>
    <property type="project" value="TreeGrafter"/>
</dbReference>
<dbReference type="PANTHER" id="PTHR43294:SF21">
    <property type="entry name" value="CATION TRANSPORTING ATPASE"/>
    <property type="match status" value="1"/>
</dbReference>
<dbReference type="PANTHER" id="PTHR43294">
    <property type="entry name" value="SODIUM/POTASSIUM-TRANSPORTING ATPASE SUBUNIT ALPHA"/>
    <property type="match status" value="1"/>
</dbReference>
<keyword evidence="2" id="KW-1003">Cell membrane</keyword>
<evidence type="ECO:0000313" key="7">
    <source>
        <dbReference type="WBParaSite" id="nOo.2.0.1.t09500-RA"/>
    </source>
</evidence>
<dbReference type="STRING" id="42157.A0A182EN00"/>
<dbReference type="EMBL" id="UYRW01004680">
    <property type="protein sequence ID" value="VDM92983.1"/>
    <property type="molecule type" value="Genomic_DNA"/>
</dbReference>
<dbReference type="AlphaFoldDB" id="A0A182EN00"/>
<keyword evidence="6" id="KW-1185">Reference proteome</keyword>
<dbReference type="InterPro" id="IPR023298">
    <property type="entry name" value="ATPase_P-typ_TM_dom_sf"/>
</dbReference>
<protein>
    <submittedName>
        <fullName evidence="7">Cation_ATPase_N domain-containing protein</fullName>
    </submittedName>
</protein>
<feature type="transmembrane region" description="Helical" evidence="3">
    <location>
        <begin position="97"/>
        <end position="114"/>
    </location>
</feature>
<keyword evidence="3" id="KW-0812">Transmembrane</keyword>
<accession>A0A182EN00</accession>
<dbReference type="OrthoDB" id="3352408at2759"/>
<evidence type="ECO:0000259" key="4">
    <source>
        <dbReference type="SMART" id="SM00831"/>
    </source>
</evidence>
<dbReference type="GO" id="GO:0005886">
    <property type="term" value="C:plasma membrane"/>
    <property type="evidence" value="ECO:0007669"/>
    <property type="project" value="UniProtKB-SubCell"/>
</dbReference>
<dbReference type="Gene3D" id="1.20.1110.10">
    <property type="entry name" value="Calcium-transporting ATPase, transmembrane domain"/>
    <property type="match status" value="1"/>
</dbReference>
<evidence type="ECO:0000313" key="5">
    <source>
        <dbReference type="EMBL" id="VDM92983.1"/>
    </source>
</evidence>
<gene>
    <name evidence="5" type="ORF">NOO_LOCUS9500</name>
</gene>
<dbReference type="Proteomes" id="UP000271087">
    <property type="component" value="Unassembled WGS sequence"/>
</dbReference>
<dbReference type="GO" id="GO:1990573">
    <property type="term" value="P:potassium ion import across plasma membrane"/>
    <property type="evidence" value="ECO:0007669"/>
    <property type="project" value="TreeGrafter"/>
</dbReference>
<dbReference type="GO" id="GO:0030007">
    <property type="term" value="P:intracellular potassium ion homeostasis"/>
    <property type="evidence" value="ECO:0007669"/>
    <property type="project" value="TreeGrafter"/>
</dbReference>
<evidence type="ECO:0000313" key="6">
    <source>
        <dbReference type="Proteomes" id="UP000271087"/>
    </source>
</evidence>
<keyword evidence="3" id="KW-1133">Transmembrane helix</keyword>
<sequence>MTKTRKANITDVSTVLHNHLLKELELECNFFEHTLTLEQLNDLHPLSRINLEHPESSKGLNKDEAASRLASSGRNVISAITSRTATKLFLKQFSHTFRLMLLTAALICFIIYALDTTRFIEIYLAVALVIIFFVLCGTSYWQEQYAKRVNLKIKILQK</sequence>
<proteinExistence type="predicted"/>
<name>A0A182EN00_ONCOC</name>
<evidence type="ECO:0000256" key="1">
    <source>
        <dbReference type="ARBA" id="ARBA00004651"/>
    </source>
</evidence>
<evidence type="ECO:0000256" key="2">
    <source>
        <dbReference type="ARBA" id="ARBA00022475"/>
    </source>
</evidence>
<dbReference type="GO" id="GO:0005391">
    <property type="term" value="F:P-type sodium:potassium-exchanging transporter activity"/>
    <property type="evidence" value="ECO:0007669"/>
    <property type="project" value="TreeGrafter"/>
</dbReference>
<keyword evidence="3" id="KW-0472">Membrane</keyword>
<evidence type="ECO:0000256" key="3">
    <source>
        <dbReference type="SAM" id="Phobius"/>
    </source>
</evidence>
<dbReference type="SUPFAM" id="SSF81665">
    <property type="entry name" value="Calcium ATPase, transmembrane domain M"/>
    <property type="match status" value="1"/>
</dbReference>
<dbReference type="WBParaSite" id="nOo.2.0.1.t09500-RA">
    <property type="protein sequence ID" value="nOo.2.0.1.t09500-RA"/>
    <property type="gene ID" value="nOo.2.0.1.g09500"/>
</dbReference>